<evidence type="ECO:0000313" key="13">
    <source>
        <dbReference type="Proteomes" id="UP000241222"/>
    </source>
</evidence>
<comment type="similarity">
    <text evidence="3 10">Belongs to the FliL family.</text>
</comment>
<keyword evidence="12" id="KW-0969">Cilium</keyword>
<evidence type="ECO:0000256" key="2">
    <source>
        <dbReference type="ARBA" id="ARBA00004162"/>
    </source>
</evidence>
<evidence type="ECO:0000256" key="4">
    <source>
        <dbReference type="ARBA" id="ARBA00022475"/>
    </source>
</evidence>
<evidence type="ECO:0000256" key="11">
    <source>
        <dbReference type="SAM" id="SignalP"/>
    </source>
</evidence>
<evidence type="ECO:0000256" key="6">
    <source>
        <dbReference type="ARBA" id="ARBA00022692"/>
    </source>
</evidence>
<keyword evidence="6" id="KW-0812">Transmembrane</keyword>
<reference evidence="12 13" key="1">
    <citation type="submission" date="2018-03" db="EMBL/GenBank/DDBJ databases">
        <title>Whole genome sequencing of Histamine producing bacteria.</title>
        <authorList>
            <person name="Butler K."/>
        </authorList>
    </citation>
    <scope>NUCLEOTIDE SEQUENCE [LARGE SCALE GENOMIC DNA]</scope>
    <source>
        <strain evidence="12 13">JCM 13586</strain>
    </source>
</reference>
<accession>A0A2T3IWS1</accession>
<dbReference type="GO" id="GO:0005886">
    <property type="term" value="C:plasma membrane"/>
    <property type="evidence" value="ECO:0007669"/>
    <property type="project" value="UniProtKB-SubCell"/>
</dbReference>
<sequence length="137" mass="15495">MKLTLPALLYLLASLLVPMSVHANDGAMANPQYTYYTLAPDITTNYVSQGKKMGYLRLQIDLMVADPTLIPEIEHHAPLIRDAIISIIGQQPEARIKSLAGREEIRQACLNKVNELLLIETNKRLLTELLFTKYLYQ</sequence>
<gene>
    <name evidence="12" type="ORF">C9I99_15095</name>
</gene>
<protein>
    <recommendedName>
        <fullName evidence="10">Flagellar protein FliL</fullName>
    </recommendedName>
</protein>
<name>A0A2T3IWS1_9GAMM</name>
<evidence type="ECO:0000256" key="8">
    <source>
        <dbReference type="ARBA" id="ARBA00022989"/>
    </source>
</evidence>
<organism evidence="12 13">
    <name type="scientific">Photobacterium lutimaris</name>
    <dbReference type="NCBI Taxonomy" id="388278"/>
    <lineage>
        <taxon>Bacteria</taxon>
        <taxon>Pseudomonadati</taxon>
        <taxon>Pseudomonadota</taxon>
        <taxon>Gammaproteobacteria</taxon>
        <taxon>Vibrionales</taxon>
        <taxon>Vibrionaceae</taxon>
        <taxon>Photobacterium</taxon>
    </lineage>
</organism>
<dbReference type="PANTHER" id="PTHR35091:SF5">
    <property type="entry name" value="FLAGELLAR PROTEIN FLIL"/>
    <property type="match status" value="1"/>
</dbReference>
<feature type="signal peptide" evidence="11">
    <location>
        <begin position="1"/>
        <end position="23"/>
    </location>
</feature>
<comment type="subcellular location">
    <subcellularLocation>
        <location evidence="10">Cell inner membrane</location>
    </subcellularLocation>
    <subcellularLocation>
        <location evidence="2">Cell membrane</location>
        <topology evidence="2">Single-pass membrane protein</topology>
    </subcellularLocation>
</comment>
<dbReference type="GO" id="GO:0071978">
    <property type="term" value="P:bacterial-type flagellum-dependent swarming motility"/>
    <property type="evidence" value="ECO:0007669"/>
    <property type="project" value="TreeGrafter"/>
</dbReference>
<dbReference type="PANTHER" id="PTHR35091">
    <property type="entry name" value="FLAGELLAR PROTEIN FLIL"/>
    <property type="match status" value="1"/>
</dbReference>
<evidence type="ECO:0000256" key="1">
    <source>
        <dbReference type="ARBA" id="ARBA00002254"/>
    </source>
</evidence>
<evidence type="ECO:0000256" key="9">
    <source>
        <dbReference type="ARBA" id="ARBA00023136"/>
    </source>
</evidence>
<evidence type="ECO:0000256" key="7">
    <source>
        <dbReference type="ARBA" id="ARBA00022779"/>
    </source>
</evidence>
<keyword evidence="8" id="KW-1133">Transmembrane helix</keyword>
<keyword evidence="13" id="KW-1185">Reference proteome</keyword>
<dbReference type="OrthoDB" id="5588622at2"/>
<keyword evidence="12" id="KW-0282">Flagellum</keyword>
<feature type="chain" id="PRO_5015492116" description="Flagellar protein FliL" evidence="11">
    <location>
        <begin position="24"/>
        <end position="137"/>
    </location>
</feature>
<dbReference type="InterPro" id="IPR005503">
    <property type="entry name" value="FliL"/>
</dbReference>
<keyword evidence="11" id="KW-0732">Signal</keyword>
<proteinExistence type="inferred from homology"/>
<keyword evidence="9 10" id="KW-0472">Membrane</keyword>
<evidence type="ECO:0000256" key="10">
    <source>
        <dbReference type="RuleBase" id="RU364125"/>
    </source>
</evidence>
<dbReference type="AlphaFoldDB" id="A0A2T3IWS1"/>
<keyword evidence="10" id="KW-0997">Cell inner membrane</keyword>
<keyword evidence="4" id="KW-1003">Cell membrane</keyword>
<comment type="caution">
    <text evidence="12">The sequence shown here is derived from an EMBL/GenBank/DDBJ whole genome shotgun (WGS) entry which is preliminary data.</text>
</comment>
<keyword evidence="5 10" id="KW-0145">Chemotaxis</keyword>
<dbReference type="EMBL" id="PYMH01000007">
    <property type="protein sequence ID" value="PSU32931.1"/>
    <property type="molecule type" value="Genomic_DNA"/>
</dbReference>
<evidence type="ECO:0000256" key="5">
    <source>
        <dbReference type="ARBA" id="ARBA00022500"/>
    </source>
</evidence>
<evidence type="ECO:0000313" key="12">
    <source>
        <dbReference type="EMBL" id="PSU32931.1"/>
    </source>
</evidence>
<evidence type="ECO:0000256" key="3">
    <source>
        <dbReference type="ARBA" id="ARBA00008281"/>
    </source>
</evidence>
<keyword evidence="7 10" id="KW-0283">Flagellar rotation</keyword>
<keyword evidence="12" id="KW-0966">Cell projection</keyword>
<dbReference type="Pfam" id="PF03748">
    <property type="entry name" value="FliL"/>
    <property type="match status" value="1"/>
</dbReference>
<dbReference type="GO" id="GO:0006935">
    <property type="term" value="P:chemotaxis"/>
    <property type="evidence" value="ECO:0007669"/>
    <property type="project" value="UniProtKB-KW"/>
</dbReference>
<dbReference type="Proteomes" id="UP000241222">
    <property type="component" value="Unassembled WGS sequence"/>
</dbReference>
<comment type="function">
    <text evidence="1 10">Controls the rotational direction of flagella during chemotaxis.</text>
</comment>
<dbReference type="GO" id="GO:0009425">
    <property type="term" value="C:bacterial-type flagellum basal body"/>
    <property type="evidence" value="ECO:0007669"/>
    <property type="project" value="InterPro"/>
</dbReference>